<keyword evidence="3" id="KW-1185">Reference proteome</keyword>
<dbReference type="AlphaFoldDB" id="A0A8K0IAB7"/>
<feature type="compositionally biased region" description="Basic and acidic residues" evidence="1">
    <location>
        <begin position="198"/>
        <end position="211"/>
    </location>
</feature>
<organism evidence="2 3">
    <name type="scientific">Cocos nucifera</name>
    <name type="common">Coconut palm</name>
    <dbReference type="NCBI Taxonomy" id="13894"/>
    <lineage>
        <taxon>Eukaryota</taxon>
        <taxon>Viridiplantae</taxon>
        <taxon>Streptophyta</taxon>
        <taxon>Embryophyta</taxon>
        <taxon>Tracheophyta</taxon>
        <taxon>Spermatophyta</taxon>
        <taxon>Magnoliopsida</taxon>
        <taxon>Liliopsida</taxon>
        <taxon>Arecaceae</taxon>
        <taxon>Arecoideae</taxon>
        <taxon>Cocoseae</taxon>
        <taxon>Attaleinae</taxon>
        <taxon>Cocos</taxon>
    </lineage>
</organism>
<name>A0A8K0IAB7_COCNU</name>
<gene>
    <name evidence="2" type="ORF">COCNU_06G003730</name>
</gene>
<proteinExistence type="predicted"/>
<reference evidence="2" key="1">
    <citation type="journal article" date="2017" name="Gigascience">
        <title>The genome draft of coconut (Cocos nucifera).</title>
        <authorList>
            <person name="Xiao Y."/>
            <person name="Xu P."/>
            <person name="Fan H."/>
            <person name="Baudouin L."/>
            <person name="Xia W."/>
            <person name="Bocs S."/>
            <person name="Xu J."/>
            <person name="Li Q."/>
            <person name="Guo A."/>
            <person name="Zhou L."/>
            <person name="Li J."/>
            <person name="Wu Y."/>
            <person name="Ma Z."/>
            <person name="Armero A."/>
            <person name="Issali A.E."/>
            <person name="Liu N."/>
            <person name="Peng M."/>
            <person name="Yang Y."/>
        </authorList>
    </citation>
    <scope>NUCLEOTIDE SEQUENCE</scope>
    <source>
        <tissue evidence="2">Spear leaf of Hainan Tall coconut</tissue>
    </source>
</reference>
<evidence type="ECO:0000256" key="1">
    <source>
        <dbReference type="SAM" id="MobiDB-lite"/>
    </source>
</evidence>
<evidence type="ECO:0000313" key="3">
    <source>
        <dbReference type="Proteomes" id="UP000797356"/>
    </source>
</evidence>
<sequence length="486" mass="53832">MKMRLPSPNIGIRTCNLKSSNMKEAEALGNRGKEDDVSQITVANASMLSDRLVPGTAGKGSLEQDTTCLSLGQVGAKNSSANVGCNAISECNEENTGPCFPAKVHEEREHDKVDSVGLSVDLNTVDVSSMVEQNPFYPYKMLGQVKSGDASECGSTTGLVEESEPLRIWKEMKQNGFLSSSHGGIPMPKQRGRQPRKKKDDEPRRKSESARRQQANRNRFMKIAAPSGLLSGLNPGIINHVRNSKQVHSIIEAIVRSEKLDGQTQNRFTDQMCRESKDTNDRRKEHNYAHVLATHQLNVPLNKPSVPSRLDRSIEMNMAEDKLHHGISTSLKFTKKDDNDALTLKLSSAVTEASENASSASTDNHSANQDNITSLSLKAATVASQWLDLLQQDIKGRLAVLSMNKALRRSKKRVRNAIQTELPYLFSTEFSSNQENDPSFAHSSEAQCSKKHTLEMHVARWRSLFSQMDRALYEEGKHLVINLPGN</sequence>
<feature type="region of interest" description="Disordered" evidence="1">
    <location>
        <begin position="177"/>
        <end position="219"/>
    </location>
</feature>
<dbReference type="EMBL" id="CM017877">
    <property type="protein sequence ID" value="KAG1346544.1"/>
    <property type="molecule type" value="Genomic_DNA"/>
</dbReference>
<dbReference type="Proteomes" id="UP000797356">
    <property type="component" value="Chromosome 6"/>
</dbReference>
<dbReference type="PANTHER" id="PTHR33924">
    <property type="entry name" value="CATION-TRANSPORTING ATPASE"/>
    <property type="match status" value="1"/>
</dbReference>
<dbReference type="OrthoDB" id="1930341at2759"/>
<accession>A0A8K0IAB7</accession>
<evidence type="ECO:0000313" key="2">
    <source>
        <dbReference type="EMBL" id="KAG1346544.1"/>
    </source>
</evidence>
<comment type="caution">
    <text evidence="2">The sequence shown here is derived from an EMBL/GenBank/DDBJ whole genome shotgun (WGS) entry which is preliminary data.</text>
</comment>
<reference evidence="2" key="2">
    <citation type="submission" date="2019-07" db="EMBL/GenBank/DDBJ databases">
        <authorList>
            <person name="Yang Y."/>
            <person name="Bocs S."/>
            <person name="Baudouin L."/>
        </authorList>
    </citation>
    <scope>NUCLEOTIDE SEQUENCE</scope>
    <source>
        <tissue evidence="2">Spear leaf of Hainan Tall coconut</tissue>
    </source>
</reference>
<dbReference type="PANTHER" id="PTHR33924:SF5">
    <property type="entry name" value="CATION-TRANSPORTING ATPASE"/>
    <property type="match status" value="1"/>
</dbReference>
<protein>
    <submittedName>
        <fullName evidence="2">Uncharacterized protein</fullName>
    </submittedName>
</protein>